<accession>A0A2M8FE50</accession>
<dbReference type="Proteomes" id="UP000230391">
    <property type="component" value="Unassembled WGS sequence"/>
</dbReference>
<proteinExistence type="predicted"/>
<evidence type="ECO:0000313" key="1">
    <source>
        <dbReference type="EMBL" id="PJC55861.1"/>
    </source>
</evidence>
<comment type="caution">
    <text evidence="1">The sequence shown here is derived from an EMBL/GenBank/DDBJ whole genome shotgun (WGS) entry which is preliminary data.</text>
</comment>
<protein>
    <submittedName>
        <fullName evidence="1">Uncharacterized protein</fullName>
    </submittedName>
</protein>
<name>A0A2M8FE50_9BACT</name>
<organism evidence="1 2">
    <name type="scientific">Candidatus Kaiserbacteria bacterium CG_4_9_14_0_2_um_filter_41_32</name>
    <dbReference type="NCBI Taxonomy" id="1974601"/>
    <lineage>
        <taxon>Bacteria</taxon>
        <taxon>Candidatus Kaiseribacteriota</taxon>
    </lineage>
</organism>
<sequence length="176" mass="19850">MEQSEIRENKTFNLQETLKNKGFMIEVIETEKGSIKILTRFQPDNAILQTLYGNMIDFARENNCAKLSGRKDCADVAGKAINSLKRVFLSADIYLSTIGTGGMEGRIIPLYKRLGFRHHLVNLAIGEGFVASIDFTAKYTLDEEIKTDILVVVEDSEFHLLESLQTISGSKWEVRD</sequence>
<dbReference type="EMBL" id="PFRD01000125">
    <property type="protein sequence ID" value="PJC55861.1"/>
    <property type="molecule type" value="Genomic_DNA"/>
</dbReference>
<reference evidence="2" key="1">
    <citation type="submission" date="2017-09" db="EMBL/GenBank/DDBJ databases">
        <title>Depth-based differentiation of microbial function through sediment-hosted aquifers and enrichment of novel symbionts in the deep terrestrial subsurface.</title>
        <authorList>
            <person name="Probst A.J."/>
            <person name="Ladd B."/>
            <person name="Jarett J.K."/>
            <person name="Geller-Mcgrath D.E."/>
            <person name="Sieber C.M.K."/>
            <person name="Emerson J.B."/>
            <person name="Anantharaman K."/>
            <person name="Thomas B.C."/>
            <person name="Malmstrom R."/>
            <person name="Stieglmeier M."/>
            <person name="Klingl A."/>
            <person name="Woyke T."/>
            <person name="Ryan C.M."/>
            <person name="Banfield J.F."/>
        </authorList>
    </citation>
    <scope>NUCLEOTIDE SEQUENCE [LARGE SCALE GENOMIC DNA]</scope>
</reference>
<gene>
    <name evidence="1" type="ORF">CO026_03405</name>
</gene>
<dbReference type="AlphaFoldDB" id="A0A2M8FE50"/>
<evidence type="ECO:0000313" key="2">
    <source>
        <dbReference type="Proteomes" id="UP000230391"/>
    </source>
</evidence>